<reference evidence="2" key="1">
    <citation type="submission" date="2017-09" db="EMBL/GenBank/DDBJ databases">
        <title>Depth-based differentiation of microbial function through sediment-hosted aquifers and enrichment of novel symbionts in the deep terrestrial subsurface.</title>
        <authorList>
            <person name="Probst A.J."/>
            <person name="Ladd B."/>
            <person name="Jarett J.K."/>
            <person name="Geller-Mcgrath D.E."/>
            <person name="Sieber C.M.K."/>
            <person name="Emerson J.B."/>
            <person name="Anantharaman K."/>
            <person name="Thomas B.C."/>
            <person name="Malmstrom R."/>
            <person name="Stieglmeier M."/>
            <person name="Klingl A."/>
            <person name="Woyke T."/>
            <person name="Ryan C.M."/>
            <person name="Banfield J.F."/>
        </authorList>
    </citation>
    <scope>NUCLEOTIDE SEQUENCE [LARGE SCALE GENOMIC DNA]</scope>
</reference>
<dbReference type="Proteomes" id="UP000230956">
    <property type="component" value="Unassembled WGS sequence"/>
</dbReference>
<dbReference type="EMBL" id="PFNG01000202">
    <property type="protein sequence ID" value="PIZ36486.1"/>
    <property type="molecule type" value="Genomic_DNA"/>
</dbReference>
<comment type="caution">
    <text evidence="1">The sequence shown here is derived from an EMBL/GenBank/DDBJ whole genome shotgun (WGS) entry which is preliminary data.</text>
</comment>
<protein>
    <submittedName>
        <fullName evidence="1">Uncharacterized protein</fullName>
    </submittedName>
</protein>
<proteinExistence type="predicted"/>
<evidence type="ECO:0000313" key="2">
    <source>
        <dbReference type="Proteomes" id="UP000230956"/>
    </source>
</evidence>
<evidence type="ECO:0000313" key="1">
    <source>
        <dbReference type="EMBL" id="PIZ36486.1"/>
    </source>
</evidence>
<name>A0A2M7T6G3_9ACTN</name>
<gene>
    <name evidence="1" type="ORF">COY37_08500</name>
</gene>
<sequence length="142" mass="16342">MVRLLAEIRLGNLRRKQRKVITFSVIALLLLIMAGCQKNTSRVRHDSTIKRSEQPTATFKLAHKLYNVMASADSVGFYNAELSKPKLLTVVMRSDKRFEELNKDFLLAKDYPDGPNRCIPTLLLKWEKDGNPIYFSRFVPSQ</sequence>
<organism evidence="1 2">
    <name type="scientific">Candidatus Aquicultor secundus</name>
    <dbReference type="NCBI Taxonomy" id="1973895"/>
    <lineage>
        <taxon>Bacteria</taxon>
        <taxon>Bacillati</taxon>
        <taxon>Actinomycetota</taxon>
        <taxon>Candidatus Aquicultoria</taxon>
        <taxon>Candidatus Aquicultorales</taxon>
        <taxon>Candidatus Aquicultoraceae</taxon>
        <taxon>Candidatus Aquicultor</taxon>
    </lineage>
</organism>
<dbReference type="AlphaFoldDB" id="A0A2M7T6G3"/>
<accession>A0A2M7T6G3</accession>